<feature type="chain" id="PRO_5018624201" description="Alpha-macroglobulin receptor-binding domain-containing protein" evidence="7">
    <location>
        <begin position="21"/>
        <end position="707"/>
    </location>
</feature>
<dbReference type="PROSITE" id="PS00477">
    <property type="entry name" value="ALPHA_2_MACROGLOBULIN"/>
    <property type="match status" value="1"/>
</dbReference>
<evidence type="ECO:0000256" key="5">
    <source>
        <dbReference type="ARBA" id="ARBA00023157"/>
    </source>
</evidence>
<dbReference type="Gene3D" id="1.50.10.20">
    <property type="match status" value="1"/>
</dbReference>
<dbReference type="GO" id="GO:0004867">
    <property type="term" value="F:serine-type endopeptidase inhibitor activity"/>
    <property type="evidence" value="ECO:0007669"/>
    <property type="project" value="UniProtKB-KW"/>
</dbReference>
<dbReference type="AlphaFoldDB" id="A0A3Q3XHH7"/>
<dbReference type="Pfam" id="PF07677">
    <property type="entry name" value="A2M_recep"/>
    <property type="match status" value="1"/>
</dbReference>
<dbReference type="PANTHER" id="PTHR11412">
    <property type="entry name" value="MACROGLOBULIN / COMPLEMENT"/>
    <property type="match status" value="1"/>
</dbReference>
<dbReference type="InterPro" id="IPR036595">
    <property type="entry name" value="A-macroglobulin_rcpt-bd_sf"/>
</dbReference>
<evidence type="ECO:0000256" key="3">
    <source>
        <dbReference type="ARBA" id="ARBA00022729"/>
    </source>
</evidence>
<dbReference type="InterPro" id="IPR014756">
    <property type="entry name" value="Ig_E-set"/>
</dbReference>
<keyword evidence="6" id="KW-0325">Glycoprotein</keyword>
<protein>
    <recommendedName>
        <fullName evidence="8">Alpha-macroglobulin receptor-binding domain-containing protein</fullName>
    </recommendedName>
</protein>
<keyword evidence="2" id="KW-0646">Protease inhibitor</keyword>
<sequence>FFQILFKLLILMTMLYKQTCHLGFFHVRSRDVSHVCACFCVHREYMVAIPAILESGEKTQFCSSLLDPKETMTMTVTLRDKDMNMTLCFGRLEKEKVLLMEVEVKGDTFYSKEARKVMIRIYKPMTFIQTDKPIYLPGQTGNKQQPSQSSDYTLTPLIGNEYSSCLCANQRLTVSWTMVPSVLGDMKVSVTAEAVASDISCNNEIVLVPERGRIDVVTRTLIVKAEGVETTQTYNWLLCPKGSDLAEEVEIKLPDNVIEGSARASVSVLGDIMGRSLQHLDGLLRMPYGCGEQNMALLAPNIYILDYLENTNQLTPEIEEKAIGYLLSGYQRQLNYQNSDGAYTTFGSGPGNSWLTAFVLRTFAKAKKYIYIDPAIMQKSETWLSNKQRENGCFEMVGKLVNKRMKGGVSDEVTLTAYITAAFLEMNISDPRMNKSLSCLRASSYFRNTYTTALMAYTFTLAGDMDNHDMHLNHLDTFAINKGGYLYWDQTPEEKSAPLSVEISAYVILAILSASPTAGDLGYATRIVRWLTTQQNYYGGFSSTQDTVVALQALALYSSLVYSTDGSSTVTVKSATEAFEFTVNDKNKLLFQEKEMKYVAGKYELEATGSACASVQVSPPSNTSCFPRCAFTYDNSSNMLVLDIKLLSGFSPAPVSGKLLKNGEPMKYSLDLLQDYPVQNLKPAVVKIYDYYEPSNADTLFHAKPYL</sequence>
<keyword evidence="5" id="KW-1015">Disulfide bond</keyword>
<dbReference type="SMART" id="SM01361">
    <property type="entry name" value="A2M_recep"/>
    <property type="match status" value="1"/>
</dbReference>
<dbReference type="Gene3D" id="2.60.40.10">
    <property type="entry name" value="Immunoglobulins"/>
    <property type="match status" value="1"/>
</dbReference>
<accession>A0A3Q3XHH7</accession>
<dbReference type="SUPFAM" id="SSF48239">
    <property type="entry name" value="Terpenoid cyclases/Protein prenyltransferases"/>
    <property type="match status" value="1"/>
</dbReference>
<evidence type="ECO:0000256" key="4">
    <source>
        <dbReference type="ARBA" id="ARBA00022900"/>
    </source>
</evidence>
<name>A0A3Q3XHH7_MOLML</name>
<dbReference type="Proteomes" id="UP000261620">
    <property type="component" value="Unplaced"/>
</dbReference>
<keyword evidence="3 7" id="KW-0732">Signal</keyword>
<dbReference type="Ensembl" id="ENSMMOT00000026153.1">
    <property type="protein sequence ID" value="ENSMMOP00000025719.1"/>
    <property type="gene ID" value="ENSMMOG00000019481.1"/>
</dbReference>
<reference evidence="9" key="2">
    <citation type="submission" date="2025-09" db="UniProtKB">
        <authorList>
            <consortium name="Ensembl"/>
        </authorList>
    </citation>
    <scope>IDENTIFICATION</scope>
</reference>
<dbReference type="InterPro" id="IPR050473">
    <property type="entry name" value="A2M/Complement_sys"/>
</dbReference>
<evidence type="ECO:0000256" key="6">
    <source>
        <dbReference type="ARBA" id="ARBA00023180"/>
    </source>
</evidence>
<dbReference type="FunFam" id="1.50.10.20:FF:000001">
    <property type="entry name" value="CD109 isoform 1"/>
    <property type="match status" value="1"/>
</dbReference>
<feature type="signal peptide" evidence="7">
    <location>
        <begin position="1"/>
        <end position="20"/>
    </location>
</feature>
<dbReference type="InterPro" id="IPR008930">
    <property type="entry name" value="Terpenoid_cyclase/PrenylTrfase"/>
</dbReference>
<evidence type="ECO:0000256" key="7">
    <source>
        <dbReference type="SAM" id="SignalP"/>
    </source>
</evidence>
<evidence type="ECO:0000313" key="9">
    <source>
        <dbReference type="Ensembl" id="ENSMMOP00000025719.1"/>
    </source>
</evidence>
<dbReference type="InterPro" id="IPR047565">
    <property type="entry name" value="Alpha-macroglob_thiol-ester_cl"/>
</dbReference>
<feature type="domain" description="Alpha-macroglobulin receptor-binding" evidence="8">
    <location>
        <begin position="637"/>
        <end position="701"/>
    </location>
</feature>
<dbReference type="CDD" id="cd02897">
    <property type="entry name" value="A2M_2"/>
    <property type="match status" value="1"/>
</dbReference>
<proteinExistence type="inferred from homology"/>
<dbReference type="InterPro" id="IPR009048">
    <property type="entry name" value="A-macroglobulin_rcpt-bd"/>
</dbReference>
<keyword evidence="4" id="KW-0722">Serine protease inhibitor</keyword>
<evidence type="ECO:0000256" key="1">
    <source>
        <dbReference type="ARBA" id="ARBA00010952"/>
    </source>
</evidence>
<dbReference type="InterPro" id="IPR011626">
    <property type="entry name" value="Alpha-macroglobulin_TED"/>
</dbReference>
<dbReference type="GO" id="GO:0007399">
    <property type="term" value="P:nervous system development"/>
    <property type="evidence" value="ECO:0007669"/>
    <property type="project" value="UniProtKB-ARBA"/>
</dbReference>
<comment type="similarity">
    <text evidence="1">Belongs to the protease inhibitor I39 (alpha-2-macroglobulin) family.</text>
</comment>
<dbReference type="SMART" id="SM01419">
    <property type="entry name" value="Thiol-ester_cl"/>
    <property type="match status" value="1"/>
</dbReference>
<dbReference type="InterPro" id="IPR041813">
    <property type="entry name" value="A2M_TED"/>
</dbReference>
<dbReference type="STRING" id="94237.ENSMMOP00000025719"/>
<evidence type="ECO:0000256" key="2">
    <source>
        <dbReference type="ARBA" id="ARBA00022690"/>
    </source>
</evidence>
<organism evidence="9 10">
    <name type="scientific">Mola mola</name>
    <name type="common">Ocean sunfish</name>
    <name type="synonym">Tetraodon mola</name>
    <dbReference type="NCBI Taxonomy" id="94237"/>
    <lineage>
        <taxon>Eukaryota</taxon>
        <taxon>Metazoa</taxon>
        <taxon>Chordata</taxon>
        <taxon>Craniata</taxon>
        <taxon>Vertebrata</taxon>
        <taxon>Euteleostomi</taxon>
        <taxon>Actinopterygii</taxon>
        <taxon>Neopterygii</taxon>
        <taxon>Teleostei</taxon>
        <taxon>Neoteleostei</taxon>
        <taxon>Acanthomorphata</taxon>
        <taxon>Eupercaria</taxon>
        <taxon>Tetraodontiformes</taxon>
        <taxon>Molidae</taxon>
        <taxon>Mola</taxon>
    </lineage>
</organism>
<dbReference type="PANTHER" id="PTHR11412:SF150">
    <property type="entry name" value="ALPHA-2-MACROGLOBULIN-RELATED"/>
    <property type="match status" value="1"/>
</dbReference>
<dbReference type="SUPFAM" id="SSF81296">
    <property type="entry name" value="E set domains"/>
    <property type="match status" value="1"/>
</dbReference>
<dbReference type="Pfam" id="PF07678">
    <property type="entry name" value="TED_complement"/>
    <property type="match status" value="1"/>
</dbReference>
<dbReference type="Gene3D" id="2.60.120.1540">
    <property type="match status" value="1"/>
</dbReference>
<evidence type="ECO:0000313" key="10">
    <source>
        <dbReference type="Proteomes" id="UP000261620"/>
    </source>
</evidence>
<dbReference type="SUPFAM" id="SSF49410">
    <property type="entry name" value="Alpha-macroglobulin receptor domain"/>
    <property type="match status" value="1"/>
</dbReference>
<reference evidence="9" key="1">
    <citation type="submission" date="2025-08" db="UniProtKB">
        <authorList>
            <consortium name="Ensembl"/>
        </authorList>
    </citation>
    <scope>IDENTIFICATION</scope>
</reference>
<dbReference type="GO" id="GO:0005615">
    <property type="term" value="C:extracellular space"/>
    <property type="evidence" value="ECO:0007669"/>
    <property type="project" value="InterPro"/>
</dbReference>
<keyword evidence="10" id="KW-1185">Reference proteome</keyword>
<dbReference type="InterPro" id="IPR019742">
    <property type="entry name" value="MacrogloblnA2_CS"/>
</dbReference>
<dbReference type="InterPro" id="IPR013783">
    <property type="entry name" value="Ig-like_fold"/>
</dbReference>
<dbReference type="Gene3D" id="2.60.40.690">
    <property type="entry name" value="Alpha-macroglobulin, receptor-binding domain"/>
    <property type="match status" value="1"/>
</dbReference>
<evidence type="ECO:0000259" key="8">
    <source>
        <dbReference type="SMART" id="SM01361"/>
    </source>
</evidence>